<keyword evidence="7 13" id="KW-0067">ATP-binding</keyword>
<feature type="region of interest" description="Disordered" evidence="14">
    <location>
        <begin position="112"/>
        <end position="185"/>
    </location>
</feature>
<dbReference type="Pfam" id="PF00004">
    <property type="entry name" value="AAA"/>
    <property type="match status" value="1"/>
</dbReference>
<evidence type="ECO:0000256" key="8">
    <source>
        <dbReference type="ARBA" id="ARBA00023136"/>
    </source>
</evidence>
<proteinExistence type="inferred from homology"/>
<dbReference type="EC" id="5.6.1.1" evidence="12"/>
<evidence type="ECO:0000259" key="16">
    <source>
        <dbReference type="SMART" id="SM00745"/>
    </source>
</evidence>
<keyword evidence="10" id="KW-0413">Isomerase</keyword>
<dbReference type="InterPro" id="IPR015415">
    <property type="entry name" value="Spast_Vps4_C"/>
</dbReference>
<comment type="subcellular location">
    <subcellularLocation>
        <location evidence="1">Membrane</location>
    </subcellularLocation>
</comment>
<dbReference type="PROSITE" id="PS00674">
    <property type="entry name" value="AAA"/>
    <property type="match status" value="1"/>
</dbReference>
<evidence type="ECO:0000256" key="10">
    <source>
        <dbReference type="ARBA" id="ARBA00023235"/>
    </source>
</evidence>
<dbReference type="SUPFAM" id="SSF116846">
    <property type="entry name" value="MIT domain"/>
    <property type="match status" value="1"/>
</dbReference>
<evidence type="ECO:0000256" key="1">
    <source>
        <dbReference type="ARBA" id="ARBA00004370"/>
    </source>
</evidence>
<keyword evidence="6 13" id="KW-0547">Nucleotide-binding</keyword>
<evidence type="ECO:0000313" key="17">
    <source>
        <dbReference type="Ensembl" id="ENSCLMP00005042696.1"/>
    </source>
</evidence>
<dbReference type="InterPro" id="IPR007330">
    <property type="entry name" value="MIT_dom"/>
</dbReference>
<dbReference type="GO" id="GO:0008568">
    <property type="term" value="F:microtubule severing ATPase activity"/>
    <property type="evidence" value="ECO:0007669"/>
    <property type="project" value="UniProtKB-EC"/>
</dbReference>
<evidence type="ECO:0000256" key="5">
    <source>
        <dbReference type="ARBA" id="ARBA00022701"/>
    </source>
</evidence>
<keyword evidence="4" id="KW-0131">Cell cycle</keyword>
<dbReference type="SMART" id="SM00745">
    <property type="entry name" value="MIT"/>
    <property type="match status" value="1"/>
</dbReference>
<sequence>MASKSKDSGEVITNYHKQAFEYVSKALRIDEADTGDTEEAVQWYKKGISELERGIAIEITGQGEQYDRAKRLQDKMVTNLTMAKDRLTILGKWHCGCLTWPRLDWTSDATMASKRSNPQKTSSLPQPKPVPKSQHAARGVSTNTRPSTLGRPPSRSTDPKVTPRVGKAQNGKPTAGKQPPKRDMKNFKNVDSKLANLIMNEIVDSGASVSFEDIAGQNLAKQALQEIVILPALRPELFTGLRAPARGLLLFGPPGNGKTMLAKAVAAESNSTFFNISAATLTSKYVGEGEKIVRALFAVARELQPSVIFIDEVDSLLCERREGEHDASRRLKTEFLIEFDGVQSGGDDRVLVMGATNRPQELDEAVLRRFAKRIYVALAGYSGSDLTSLAKDAALGPIRELGPDQVRSMAASEMRNIKMKDFEDSLKRIKPSVSSATLNMYTKWNTDFGDTTAF</sequence>
<name>A0A8C3AKY4_CYCLU</name>
<feature type="domain" description="AAA+ ATPase" evidence="15">
    <location>
        <begin position="244"/>
        <end position="380"/>
    </location>
</feature>
<dbReference type="InterPro" id="IPR003959">
    <property type="entry name" value="ATPase_AAA_core"/>
</dbReference>
<accession>A0A8C3AKY4</accession>
<evidence type="ECO:0000256" key="11">
    <source>
        <dbReference type="ARBA" id="ARBA00036378"/>
    </source>
</evidence>
<feature type="compositionally biased region" description="Polar residues" evidence="14">
    <location>
        <begin position="112"/>
        <end position="125"/>
    </location>
</feature>
<dbReference type="InterPro" id="IPR036181">
    <property type="entry name" value="MIT_dom_sf"/>
</dbReference>
<dbReference type="GeneTree" id="ENSGT00940000156258"/>
<reference evidence="17" key="2">
    <citation type="submission" date="2025-09" db="UniProtKB">
        <authorList>
            <consortium name="Ensembl"/>
        </authorList>
    </citation>
    <scope>IDENTIFICATION</scope>
</reference>
<evidence type="ECO:0000256" key="14">
    <source>
        <dbReference type="SAM" id="MobiDB-lite"/>
    </source>
</evidence>
<dbReference type="InterPro" id="IPR027417">
    <property type="entry name" value="P-loop_NTPase"/>
</dbReference>
<dbReference type="FunFam" id="1.20.58.80:FF:000006">
    <property type="entry name" value="Spastin"/>
    <property type="match status" value="1"/>
</dbReference>
<dbReference type="FunFam" id="3.40.50.300:FF:000093">
    <property type="entry name" value="Fidgetin-like 1"/>
    <property type="match status" value="1"/>
</dbReference>
<evidence type="ECO:0000256" key="4">
    <source>
        <dbReference type="ARBA" id="ARBA00022618"/>
    </source>
</evidence>
<keyword evidence="9" id="KW-0206">Cytoskeleton</keyword>
<evidence type="ECO:0000256" key="2">
    <source>
        <dbReference type="ARBA" id="ARBA00006914"/>
    </source>
</evidence>
<evidence type="ECO:0000256" key="6">
    <source>
        <dbReference type="ARBA" id="ARBA00022741"/>
    </source>
</evidence>
<evidence type="ECO:0000256" key="12">
    <source>
        <dbReference type="ARBA" id="ARBA00038871"/>
    </source>
</evidence>
<keyword evidence="5" id="KW-0493">Microtubule</keyword>
<dbReference type="Ensembl" id="ENSCLMT00005044225.1">
    <property type="protein sequence ID" value="ENSCLMP00005042696.1"/>
    <property type="gene ID" value="ENSCLMG00005019862.1"/>
</dbReference>
<comment type="similarity">
    <text evidence="2 13">Belongs to the AAA ATPase family.</text>
</comment>
<feature type="domain" description="MIT" evidence="16">
    <location>
        <begin position="12"/>
        <end position="89"/>
    </location>
</feature>
<dbReference type="Pfam" id="PF09336">
    <property type="entry name" value="Vps4_C"/>
    <property type="match status" value="1"/>
</dbReference>
<dbReference type="InterPro" id="IPR003593">
    <property type="entry name" value="AAA+_ATPase"/>
</dbReference>
<keyword evidence="3" id="KW-0963">Cytoplasm</keyword>
<dbReference type="GO" id="GO:0051301">
    <property type="term" value="P:cell division"/>
    <property type="evidence" value="ECO:0007669"/>
    <property type="project" value="UniProtKB-KW"/>
</dbReference>
<evidence type="ECO:0000256" key="3">
    <source>
        <dbReference type="ARBA" id="ARBA00022490"/>
    </source>
</evidence>
<dbReference type="PANTHER" id="PTHR23074:SF86">
    <property type="entry name" value="SPASTIN"/>
    <property type="match status" value="1"/>
</dbReference>
<dbReference type="Proteomes" id="UP000694565">
    <property type="component" value="Unplaced"/>
</dbReference>
<dbReference type="Gene3D" id="1.20.58.80">
    <property type="entry name" value="Phosphotransferase system, lactose/cellobiose-type IIA subunit"/>
    <property type="match status" value="1"/>
</dbReference>
<dbReference type="InterPro" id="IPR050304">
    <property type="entry name" value="MT-severing_AAA_ATPase"/>
</dbReference>
<evidence type="ECO:0000259" key="15">
    <source>
        <dbReference type="SMART" id="SM00382"/>
    </source>
</evidence>
<evidence type="ECO:0000256" key="13">
    <source>
        <dbReference type="RuleBase" id="RU003651"/>
    </source>
</evidence>
<keyword evidence="18" id="KW-1185">Reference proteome</keyword>
<dbReference type="GO" id="GO:0005524">
    <property type="term" value="F:ATP binding"/>
    <property type="evidence" value="ECO:0007669"/>
    <property type="project" value="UniProtKB-KW"/>
</dbReference>
<organism evidence="17 18">
    <name type="scientific">Cyclopterus lumpus</name>
    <name type="common">Lumpsucker</name>
    <dbReference type="NCBI Taxonomy" id="8103"/>
    <lineage>
        <taxon>Eukaryota</taxon>
        <taxon>Metazoa</taxon>
        <taxon>Chordata</taxon>
        <taxon>Craniata</taxon>
        <taxon>Vertebrata</taxon>
        <taxon>Euteleostomi</taxon>
        <taxon>Actinopterygii</taxon>
        <taxon>Neopterygii</taxon>
        <taxon>Teleostei</taxon>
        <taxon>Neoteleostei</taxon>
        <taxon>Acanthomorphata</taxon>
        <taxon>Eupercaria</taxon>
        <taxon>Perciformes</taxon>
        <taxon>Cottioidei</taxon>
        <taxon>Cottales</taxon>
        <taxon>Cyclopteridae</taxon>
        <taxon>Cyclopterus</taxon>
    </lineage>
</organism>
<dbReference type="SMART" id="SM00382">
    <property type="entry name" value="AAA"/>
    <property type="match status" value="1"/>
</dbReference>
<evidence type="ECO:0000313" key="18">
    <source>
        <dbReference type="Proteomes" id="UP000694565"/>
    </source>
</evidence>
<dbReference type="GO" id="GO:0016020">
    <property type="term" value="C:membrane"/>
    <property type="evidence" value="ECO:0007669"/>
    <property type="project" value="UniProtKB-SubCell"/>
</dbReference>
<protein>
    <recommendedName>
        <fullName evidence="12">microtubule-severing ATPase</fullName>
        <ecNumber evidence="12">5.6.1.1</ecNumber>
    </recommendedName>
</protein>
<dbReference type="Gene3D" id="1.10.8.60">
    <property type="match status" value="1"/>
</dbReference>
<dbReference type="SUPFAM" id="SSF52540">
    <property type="entry name" value="P-loop containing nucleoside triphosphate hydrolases"/>
    <property type="match status" value="1"/>
</dbReference>
<reference evidence="17" key="1">
    <citation type="submission" date="2025-08" db="UniProtKB">
        <authorList>
            <consortium name="Ensembl"/>
        </authorList>
    </citation>
    <scope>IDENTIFICATION</scope>
</reference>
<comment type="catalytic activity">
    <reaction evidence="11">
        <text>n ATP + n H2O + a microtubule = n ADP + n phosphate + (n+1) alpha/beta tubulin heterodimers.</text>
        <dbReference type="EC" id="5.6.1.1"/>
    </reaction>
</comment>
<keyword evidence="4" id="KW-0132">Cell division</keyword>
<evidence type="ECO:0000256" key="9">
    <source>
        <dbReference type="ARBA" id="ARBA00023212"/>
    </source>
</evidence>
<dbReference type="CDD" id="cd02679">
    <property type="entry name" value="MIT_spastin"/>
    <property type="match status" value="1"/>
</dbReference>
<keyword evidence="8" id="KW-0472">Membrane</keyword>
<dbReference type="PANTHER" id="PTHR23074">
    <property type="entry name" value="AAA DOMAIN-CONTAINING"/>
    <property type="match status" value="1"/>
</dbReference>
<dbReference type="GO" id="GO:0016887">
    <property type="term" value="F:ATP hydrolysis activity"/>
    <property type="evidence" value="ECO:0007669"/>
    <property type="project" value="InterPro"/>
</dbReference>
<dbReference type="InterPro" id="IPR003960">
    <property type="entry name" value="ATPase_AAA_CS"/>
</dbReference>
<evidence type="ECO:0000256" key="7">
    <source>
        <dbReference type="ARBA" id="ARBA00022840"/>
    </source>
</evidence>
<dbReference type="Gene3D" id="3.40.50.300">
    <property type="entry name" value="P-loop containing nucleotide triphosphate hydrolases"/>
    <property type="match status" value="2"/>
</dbReference>
<dbReference type="CDD" id="cd19524">
    <property type="entry name" value="RecA-like_spastin"/>
    <property type="match status" value="1"/>
</dbReference>
<dbReference type="AlphaFoldDB" id="A0A8C3AKY4"/>
<dbReference type="GO" id="GO:0005874">
    <property type="term" value="C:microtubule"/>
    <property type="evidence" value="ECO:0007669"/>
    <property type="project" value="UniProtKB-KW"/>
</dbReference>